<organism evidence="1">
    <name type="scientific">viral metagenome</name>
    <dbReference type="NCBI Taxonomy" id="1070528"/>
    <lineage>
        <taxon>unclassified sequences</taxon>
        <taxon>metagenomes</taxon>
        <taxon>organismal metagenomes</taxon>
    </lineage>
</organism>
<sequence>MSKPEVIKIDEVEYVRKDSVVKPSGDVRIVILQRGWIVVGYFQRNGSNCTLDSASVVRVWGTTKGLGEIATNGPTNKTVLDPCPRIRFHELTAIAMIDCVQEKWEGAC</sequence>
<accession>A0A6H1ZNF8</accession>
<evidence type="ECO:0000313" key="1">
    <source>
        <dbReference type="EMBL" id="QJA49048.1"/>
    </source>
</evidence>
<reference evidence="1" key="1">
    <citation type="submission" date="2020-03" db="EMBL/GenBank/DDBJ databases">
        <title>The deep terrestrial virosphere.</title>
        <authorList>
            <person name="Holmfeldt K."/>
            <person name="Nilsson E."/>
            <person name="Simone D."/>
            <person name="Lopez-Fernandez M."/>
            <person name="Wu X."/>
            <person name="de Brujin I."/>
            <person name="Lundin D."/>
            <person name="Andersson A."/>
            <person name="Bertilsson S."/>
            <person name="Dopson M."/>
        </authorList>
    </citation>
    <scope>NUCLEOTIDE SEQUENCE</scope>
    <source>
        <strain evidence="1">TM448A01221</strain>
        <strain evidence="2">TM448B02997</strain>
    </source>
</reference>
<dbReference type="EMBL" id="MT144115">
    <property type="protein sequence ID" value="QJA49048.1"/>
    <property type="molecule type" value="Genomic_DNA"/>
</dbReference>
<gene>
    <name evidence="1" type="ORF">TM448A01221_0013</name>
    <name evidence="2" type="ORF">TM448B02997_0009</name>
</gene>
<evidence type="ECO:0000313" key="2">
    <source>
        <dbReference type="EMBL" id="QJI02189.1"/>
    </source>
</evidence>
<name>A0A6H1ZNF8_9ZZZZ</name>
<dbReference type="AlphaFoldDB" id="A0A6H1ZNF8"/>
<dbReference type="EMBL" id="MT144981">
    <property type="protein sequence ID" value="QJI02189.1"/>
    <property type="molecule type" value="Genomic_DNA"/>
</dbReference>
<proteinExistence type="predicted"/>
<protein>
    <submittedName>
        <fullName evidence="1">Uncharacterized protein</fullName>
    </submittedName>
</protein>